<name>A0ABV1INF5_9FIRM</name>
<keyword evidence="1" id="KW-0808">Transferase</keyword>
<evidence type="ECO:0000313" key="3">
    <source>
        <dbReference type="EMBL" id="MEQ2688364.1"/>
    </source>
</evidence>
<dbReference type="Pfam" id="PF00534">
    <property type="entry name" value="Glycos_transf_1"/>
    <property type="match status" value="1"/>
</dbReference>
<reference evidence="3 4" key="1">
    <citation type="submission" date="2024-04" db="EMBL/GenBank/DDBJ databases">
        <title>Human intestinal bacterial collection.</title>
        <authorList>
            <person name="Pauvert C."/>
            <person name="Hitch T.C.A."/>
            <person name="Clavel T."/>
        </authorList>
    </citation>
    <scope>NUCLEOTIDE SEQUENCE [LARGE SCALE GENOMIC DNA]</scope>
    <source>
        <strain evidence="3 4">CLA-AA-H236</strain>
    </source>
</reference>
<dbReference type="RefSeq" id="WP_227623816.1">
    <property type="nucleotide sequence ID" value="NZ_JBBNIB010000127.1"/>
</dbReference>
<gene>
    <name evidence="3" type="ORF">AAAU72_09315</name>
</gene>
<organism evidence="3 4">
    <name type="scientific">Faecalibacterium longum</name>
    <dbReference type="NCBI Taxonomy" id="1851428"/>
    <lineage>
        <taxon>Bacteria</taxon>
        <taxon>Bacillati</taxon>
        <taxon>Bacillota</taxon>
        <taxon>Clostridia</taxon>
        <taxon>Eubacteriales</taxon>
        <taxon>Oscillospiraceae</taxon>
        <taxon>Faecalibacterium</taxon>
    </lineage>
</organism>
<accession>A0ABV1INF5</accession>
<dbReference type="Gene3D" id="3.40.50.2000">
    <property type="entry name" value="Glycogen Phosphorylase B"/>
    <property type="match status" value="2"/>
</dbReference>
<dbReference type="Proteomes" id="UP001439984">
    <property type="component" value="Unassembled WGS sequence"/>
</dbReference>
<sequence length="348" mass="40122">MKVIFNGKILYRKITGVERYARETLNKIDEIANTGEFILAIPESYDESILDFHNIRVMKVKGPRDGVWWDQITLPRYAKKNCGVVASFDFTTSLLWPGISTIHDMSFRRNKSFFANSWKQRMVRMKLEMYCLSAKYSRLPVFTVSNFQKQEIIELCGINASRIFVAENSWQHFEKVGYDDSVFDDYGIRRKAYYLSLSSNTPNKNFQWVYEVAKRNPDANFVIVGGKTSISIDELKSLNNLKYLGYQSDERVKSLYKDCTAFLFPSFYEGFGIPPLEALSVGAPIIVSKTSCLPEIYENSAAYIDPFDPNISLENVKLVDPKEGKRILDKYSWKTTASKWVECLRGLE</sequence>
<comment type="caution">
    <text evidence="3">The sequence shown here is derived from an EMBL/GenBank/DDBJ whole genome shotgun (WGS) entry which is preliminary data.</text>
</comment>
<dbReference type="EMBL" id="JBBNIB010000127">
    <property type="protein sequence ID" value="MEQ2688364.1"/>
    <property type="molecule type" value="Genomic_DNA"/>
</dbReference>
<dbReference type="PANTHER" id="PTHR46401:SF2">
    <property type="entry name" value="GLYCOSYLTRANSFERASE WBBK-RELATED"/>
    <property type="match status" value="1"/>
</dbReference>
<dbReference type="InterPro" id="IPR001296">
    <property type="entry name" value="Glyco_trans_1"/>
</dbReference>
<evidence type="ECO:0000259" key="2">
    <source>
        <dbReference type="Pfam" id="PF00534"/>
    </source>
</evidence>
<dbReference type="SUPFAM" id="SSF53756">
    <property type="entry name" value="UDP-Glycosyltransferase/glycogen phosphorylase"/>
    <property type="match status" value="1"/>
</dbReference>
<feature type="domain" description="Glycosyl transferase family 1" evidence="2">
    <location>
        <begin position="190"/>
        <end position="300"/>
    </location>
</feature>
<protein>
    <submittedName>
        <fullName evidence="3">Glycosyltransferase family 1 protein</fullName>
    </submittedName>
</protein>
<keyword evidence="4" id="KW-1185">Reference proteome</keyword>
<dbReference type="CDD" id="cd03809">
    <property type="entry name" value="GT4_MtfB-like"/>
    <property type="match status" value="1"/>
</dbReference>
<evidence type="ECO:0000313" key="4">
    <source>
        <dbReference type="Proteomes" id="UP001439984"/>
    </source>
</evidence>
<evidence type="ECO:0000256" key="1">
    <source>
        <dbReference type="ARBA" id="ARBA00022679"/>
    </source>
</evidence>
<dbReference type="PANTHER" id="PTHR46401">
    <property type="entry name" value="GLYCOSYLTRANSFERASE WBBK-RELATED"/>
    <property type="match status" value="1"/>
</dbReference>
<proteinExistence type="predicted"/>